<evidence type="ECO:0000313" key="2">
    <source>
        <dbReference type="EMBL" id="TXE15611.1"/>
    </source>
</evidence>
<sequence length="65" mass="7755">MHLVFILVFLRYNSWDIINKPLHIFRDIFNVLVHPQIKAWIFTVTFGSFLAASYWILKGLSNFKN</sequence>
<comment type="caution">
    <text evidence="2">The sequence shown here is derived from an EMBL/GenBank/DDBJ whole genome shotgun (WGS) entry which is preliminary data.</text>
</comment>
<keyword evidence="1" id="KW-0472">Membrane</keyword>
<dbReference type="Pfam" id="PF07099">
    <property type="entry name" value="DUF1361"/>
    <property type="match status" value="1"/>
</dbReference>
<accession>A0A5C7B3T8</accession>
<evidence type="ECO:0000256" key="1">
    <source>
        <dbReference type="SAM" id="Phobius"/>
    </source>
</evidence>
<proteinExistence type="predicted"/>
<keyword evidence="3" id="KW-1185">Reference proteome</keyword>
<gene>
    <name evidence="2" type="ORF">ES692_15910</name>
</gene>
<keyword evidence="1" id="KW-1133">Transmembrane helix</keyword>
<reference evidence="2 3" key="1">
    <citation type="submission" date="2019-08" db="EMBL/GenBank/DDBJ databases">
        <title>Genome of Psychroserpens burtonensis ACAM 167.</title>
        <authorList>
            <person name="Bowman J.P."/>
        </authorList>
    </citation>
    <scope>NUCLEOTIDE SEQUENCE [LARGE SCALE GENOMIC DNA]</scope>
    <source>
        <strain evidence="2 3">ACAM 167</strain>
    </source>
</reference>
<organism evidence="2 3">
    <name type="scientific">Psychroserpens burtonensis</name>
    <dbReference type="NCBI Taxonomy" id="49278"/>
    <lineage>
        <taxon>Bacteria</taxon>
        <taxon>Pseudomonadati</taxon>
        <taxon>Bacteroidota</taxon>
        <taxon>Flavobacteriia</taxon>
        <taxon>Flavobacteriales</taxon>
        <taxon>Flavobacteriaceae</taxon>
        <taxon>Psychroserpens</taxon>
    </lineage>
</organism>
<dbReference type="OrthoDB" id="4540541at2"/>
<keyword evidence="1" id="KW-0812">Transmembrane</keyword>
<protein>
    <submittedName>
        <fullName evidence="2">DUF1361 domain-containing protein</fullName>
    </submittedName>
</protein>
<dbReference type="InterPro" id="IPR009793">
    <property type="entry name" value="DUF1361"/>
</dbReference>
<feature type="transmembrane region" description="Helical" evidence="1">
    <location>
        <begin position="39"/>
        <end position="57"/>
    </location>
</feature>
<dbReference type="Proteomes" id="UP000321938">
    <property type="component" value="Unassembled WGS sequence"/>
</dbReference>
<dbReference type="AlphaFoldDB" id="A0A5C7B3T8"/>
<name>A0A5C7B3T8_9FLAO</name>
<dbReference type="EMBL" id="VOSB01000028">
    <property type="protein sequence ID" value="TXE15611.1"/>
    <property type="molecule type" value="Genomic_DNA"/>
</dbReference>
<evidence type="ECO:0000313" key="3">
    <source>
        <dbReference type="Proteomes" id="UP000321938"/>
    </source>
</evidence>